<keyword evidence="2" id="KW-1185">Reference proteome</keyword>
<gene>
    <name evidence="1" type="ORF">DERYTH_LOCUS21874</name>
</gene>
<dbReference type="AlphaFoldDB" id="A0A9N9JS12"/>
<dbReference type="EMBL" id="CAJVPY010028876">
    <property type="protein sequence ID" value="CAG8793385.1"/>
    <property type="molecule type" value="Genomic_DNA"/>
</dbReference>
<accession>A0A9N9JS12</accession>
<name>A0A9N9JS12_9GLOM</name>
<comment type="caution">
    <text evidence="1">The sequence shown here is derived from an EMBL/GenBank/DDBJ whole genome shotgun (WGS) entry which is preliminary data.</text>
</comment>
<proteinExistence type="predicted"/>
<feature type="non-terminal residue" evidence="1">
    <location>
        <position position="1"/>
    </location>
</feature>
<sequence length="65" mass="7216">MEVFRAETGKLFDQILNEPLSVEQRSKCINPESESELEQLSGVPISSQILITGAGIQLRDDIDVK</sequence>
<evidence type="ECO:0000313" key="2">
    <source>
        <dbReference type="Proteomes" id="UP000789405"/>
    </source>
</evidence>
<protein>
    <submittedName>
        <fullName evidence="1">2955_t:CDS:1</fullName>
    </submittedName>
</protein>
<organism evidence="1 2">
    <name type="scientific">Dentiscutata erythropus</name>
    <dbReference type="NCBI Taxonomy" id="1348616"/>
    <lineage>
        <taxon>Eukaryota</taxon>
        <taxon>Fungi</taxon>
        <taxon>Fungi incertae sedis</taxon>
        <taxon>Mucoromycota</taxon>
        <taxon>Glomeromycotina</taxon>
        <taxon>Glomeromycetes</taxon>
        <taxon>Diversisporales</taxon>
        <taxon>Gigasporaceae</taxon>
        <taxon>Dentiscutata</taxon>
    </lineage>
</organism>
<reference evidence="1" key="1">
    <citation type="submission" date="2021-06" db="EMBL/GenBank/DDBJ databases">
        <authorList>
            <person name="Kallberg Y."/>
            <person name="Tangrot J."/>
            <person name="Rosling A."/>
        </authorList>
    </citation>
    <scope>NUCLEOTIDE SEQUENCE</scope>
    <source>
        <strain evidence="1">MA453B</strain>
    </source>
</reference>
<dbReference type="Proteomes" id="UP000789405">
    <property type="component" value="Unassembled WGS sequence"/>
</dbReference>
<evidence type="ECO:0000313" key="1">
    <source>
        <dbReference type="EMBL" id="CAG8793385.1"/>
    </source>
</evidence>